<accession>A0AAP0SAQ4</accession>
<evidence type="ECO:0000256" key="1">
    <source>
        <dbReference type="ARBA" id="ARBA00023242"/>
    </source>
</evidence>
<feature type="region of interest" description="Disordered" evidence="2">
    <location>
        <begin position="1"/>
        <end position="24"/>
    </location>
</feature>
<gene>
    <name evidence="4" type="ORF">L1049_008406</name>
</gene>
<feature type="domain" description="ELM2" evidence="3">
    <location>
        <begin position="243"/>
        <end position="302"/>
    </location>
</feature>
<dbReference type="PANTHER" id="PTHR46872:SF10">
    <property type="entry name" value="MYB-LIKE DOMAIN-CONTAINING PROTEIN"/>
    <property type="match status" value="1"/>
</dbReference>
<dbReference type="AlphaFoldDB" id="A0AAP0SAQ4"/>
<evidence type="ECO:0000256" key="2">
    <source>
        <dbReference type="SAM" id="MobiDB-lite"/>
    </source>
</evidence>
<name>A0AAP0SAQ4_LIQFO</name>
<feature type="compositionally biased region" description="Polar residues" evidence="2">
    <location>
        <begin position="196"/>
        <end position="210"/>
    </location>
</feature>
<sequence>MAVLQEKGDCNWQERTPKAPLPKGDEITRRKSLFGSYTDSEVVLWLKGLALDPCKPGASQNSNRRLCDQILNVRKAMLLTNTEFPRRKRKLQQFLKGNFAATSGLVSEKYNQQNCMKSSRRQLSAASSVSCLLNSADSTESFNKHIVQNSRNSGSSLTFEDIRRKQVSTDFSFPDSAIDFGPNIEDTSPLIDSDESVNGSNPLSPENLTLQDPPLRDSDDTVHSSNSSSLDEPKQLKLRRLPIPLGPRFQAEVPDWTGPVNKGNLYGGDDDSENSRWLGTRIWPTKGISAEITVEAIGKGRPDSCSCVSPGSASCIKYHVVEEWLRLQSDLGPAFWSWKFDEMGEVVSKAWTLKEQESFESLVRMNLLKNGTSSCKHALKCFPSKSRKSIVSYYFNVFIPRRMSLQIRLSLKQVDSDDEEAEDVDRTDFQKRCKARSDSLGNSKDVRTRYLRRTC</sequence>
<evidence type="ECO:0000313" key="5">
    <source>
        <dbReference type="Proteomes" id="UP001415857"/>
    </source>
</evidence>
<keyword evidence="1" id="KW-0539">Nucleus</keyword>
<organism evidence="4 5">
    <name type="scientific">Liquidambar formosana</name>
    <name type="common">Formosan gum</name>
    <dbReference type="NCBI Taxonomy" id="63359"/>
    <lineage>
        <taxon>Eukaryota</taxon>
        <taxon>Viridiplantae</taxon>
        <taxon>Streptophyta</taxon>
        <taxon>Embryophyta</taxon>
        <taxon>Tracheophyta</taxon>
        <taxon>Spermatophyta</taxon>
        <taxon>Magnoliopsida</taxon>
        <taxon>eudicotyledons</taxon>
        <taxon>Gunneridae</taxon>
        <taxon>Pentapetalae</taxon>
        <taxon>Saxifragales</taxon>
        <taxon>Altingiaceae</taxon>
        <taxon>Liquidambar</taxon>
    </lineage>
</organism>
<dbReference type="Proteomes" id="UP001415857">
    <property type="component" value="Unassembled WGS sequence"/>
</dbReference>
<keyword evidence="5" id="KW-1185">Reference proteome</keyword>
<comment type="caution">
    <text evidence="4">The sequence shown here is derived from an EMBL/GenBank/DDBJ whole genome shotgun (WGS) entry which is preliminary data.</text>
</comment>
<dbReference type="SMART" id="SM01189">
    <property type="entry name" value="ELM2"/>
    <property type="match status" value="1"/>
</dbReference>
<dbReference type="EMBL" id="JBBPBK010000002">
    <property type="protein sequence ID" value="KAK9290239.1"/>
    <property type="molecule type" value="Genomic_DNA"/>
</dbReference>
<evidence type="ECO:0000313" key="4">
    <source>
        <dbReference type="EMBL" id="KAK9290239.1"/>
    </source>
</evidence>
<dbReference type="PANTHER" id="PTHR46872">
    <property type="entry name" value="DNA BINDING PROTEIN"/>
    <property type="match status" value="1"/>
</dbReference>
<dbReference type="InterPro" id="IPR000949">
    <property type="entry name" value="ELM2_dom"/>
</dbReference>
<protein>
    <recommendedName>
        <fullName evidence="3">ELM2 domain-containing protein</fullName>
    </recommendedName>
</protein>
<reference evidence="4 5" key="1">
    <citation type="journal article" date="2024" name="Plant J.">
        <title>Genome sequences and population genomics reveal climatic adaptation and genomic divergence between two closely related sweetgum species.</title>
        <authorList>
            <person name="Xu W.Q."/>
            <person name="Ren C.Q."/>
            <person name="Zhang X.Y."/>
            <person name="Comes H.P."/>
            <person name="Liu X.H."/>
            <person name="Li Y.G."/>
            <person name="Kettle C.J."/>
            <person name="Jalonen R."/>
            <person name="Gaisberger H."/>
            <person name="Ma Y.Z."/>
            <person name="Qiu Y.X."/>
        </authorList>
    </citation>
    <scope>NUCLEOTIDE SEQUENCE [LARGE SCALE GENOMIC DNA]</scope>
    <source>
        <strain evidence="4">Hangzhou</strain>
    </source>
</reference>
<proteinExistence type="predicted"/>
<feature type="region of interest" description="Disordered" evidence="2">
    <location>
        <begin position="178"/>
        <end position="237"/>
    </location>
</feature>
<evidence type="ECO:0000259" key="3">
    <source>
        <dbReference type="SMART" id="SM01189"/>
    </source>
</evidence>